<gene>
    <name evidence="1" type="ORF">Tco_1016295</name>
</gene>
<proteinExistence type="predicted"/>
<protein>
    <submittedName>
        <fullName evidence="1">Uncharacterized protein</fullName>
    </submittedName>
</protein>
<sequence>MPYMPIMMSRVKSTNRNVLPRSDKNSSLSTIPGGATIGGSGNSYDGATIADGAGKMGAVGIYEVEVVGDDDHDATLDIDQDSTHMVAASKVPMLKPGEFELWRIRIEQYIQMIDYALWEVIENGTPHQKQQLWKLKFNSIKDAKLLLEAIEKRFGGNAACESAAHSSKTLDPTFDRL</sequence>
<organism evidence="1 2">
    <name type="scientific">Tanacetum coccineum</name>
    <dbReference type="NCBI Taxonomy" id="301880"/>
    <lineage>
        <taxon>Eukaryota</taxon>
        <taxon>Viridiplantae</taxon>
        <taxon>Streptophyta</taxon>
        <taxon>Embryophyta</taxon>
        <taxon>Tracheophyta</taxon>
        <taxon>Spermatophyta</taxon>
        <taxon>Magnoliopsida</taxon>
        <taxon>eudicotyledons</taxon>
        <taxon>Gunneridae</taxon>
        <taxon>Pentapetalae</taxon>
        <taxon>asterids</taxon>
        <taxon>campanulids</taxon>
        <taxon>Asterales</taxon>
        <taxon>Asteraceae</taxon>
        <taxon>Asteroideae</taxon>
        <taxon>Anthemideae</taxon>
        <taxon>Anthemidinae</taxon>
        <taxon>Tanacetum</taxon>
    </lineage>
</organism>
<dbReference type="EMBL" id="BQNB010017580">
    <property type="protein sequence ID" value="GJT64815.1"/>
    <property type="molecule type" value="Genomic_DNA"/>
</dbReference>
<reference evidence="1" key="2">
    <citation type="submission" date="2022-01" db="EMBL/GenBank/DDBJ databases">
        <authorList>
            <person name="Yamashiro T."/>
            <person name="Shiraishi A."/>
            <person name="Satake H."/>
            <person name="Nakayama K."/>
        </authorList>
    </citation>
    <scope>NUCLEOTIDE SEQUENCE</scope>
</reference>
<keyword evidence="2" id="KW-1185">Reference proteome</keyword>
<dbReference type="Proteomes" id="UP001151760">
    <property type="component" value="Unassembled WGS sequence"/>
</dbReference>
<accession>A0ABQ5FPF8</accession>
<evidence type="ECO:0000313" key="2">
    <source>
        <dbReference type="Proteomes" id="UP001151760"/>
    </source>
</evidence>
<evidence type="ECO:0000313" key="1">
    <source>
        <dbReference type="EMBL" id="GJT64815.1"/>
    </source>
</evidence>
<name>A0ABQ5FPF8_9ASTR</name>
<reference evidence="1" key="1">
    <citation type="journal article" date="2022" name="Int. J. Mol. Sci.">
        <title>Draft Genome of Tanacetum Coccineum: Genomic Comparison of Closely Related Tanacetum-Family Plants.</title>
        <authorList>
            <person name="Yamashiro T."/>
            <person name="Shiraishi A."/>
            <person name="Nakayama K."/>
            <person name="Satake H."/>
        </authorList>
    </citation>
    <scope>NUCLEOTIDE SEQUENCE</scope>
</reference>
<comment type="caution">
    <text evidence="1">The sequence shown here is derived from an EMBL/GenBank/DDBJ whole genome shotgun (WGS) entry which is preliminary data.</text>
</comment>